<dbReference type="AlphaFoldDB" id="A0AAV5RL20"/>
<evidence type="ECO:0000256" key="1">
    <source>
        <dbReference type="ARBA" id="ARBA00001709"/>
    </source>
</evidence>
<dbReference type="Proteomes" id="UP001362899">
    <property type="component" value="Unassembled WGS sequence"/>
</dbReference>
<gene>
    <name evidence="5" type="ORF">DASB73_026450</name>
</gene>
<keyword evidence="3 5" id="KW-0378">Hydrolase</keyword>
<keyword evidence="6" id="KW-1185">Reference proteome</keyword>
<dbReference type="InterPro" id="IPR032259">
    <property type="entry name" value="HIBYL-CoA-H"/>
</dbReference>
<dbReference type="EMBL" id="BTGC01000008">
    <property type="protein sequence ID" value="GMM51682.1"/>
    <property type="molecule type" value="Genomic_DNA"/>
</dbReference>
<name>A0AAV5RL20_STABA</name>
<sequence length="505" mass="56346">MLSQLARRRAYVSTPWRLKQLAAQKISSFSSTSFCSTSNQTQSPMADTETELIYQSRNAVRLLTLNRPRKLNALSSGTLESVHEKLNEFVKSDLANIVIVKGKEPRAFSAGADVASLAKAAQSEGLEKSLPGNAKFFQTEFVLNHTIATYPKPYVSILQGVTMGGGVGLSCHGAFRVATENTLLAMPETKIGYYPDVGALFFLSKLNGELGLYAALTGHRFKGYDSFKFGISTHYIGEDSLLDLERRLEELELGSIDSSTSAEYFKLVDWCLEEFSSEPPADYKPSLSVQDLDTIDECFKYDSLEEIINALQNAEAKNPEFVKNALSILSPENPEDGMSPLSLKVTLKAYRQAAKLDLQAALQQDMRLSYNFCNSPEFREGVIALLVEKRKPNWTFKSLSDVSNDTVNSMFAPIPEEFTLKFPSEANFTEYPYNFGLPREKDIMDFVTGETSEQDTKATKQDVIEFFKKKYPDGLKQGLTENVNEVLSRKTSPDPTDASLLDWNY</sequence>
<evidence type="ECO:0000313" key="6">
    <source>
        <dbReference type="Proteomes" id="UP001362899"/>
    </source>
</evidence>
<dbReference type="CDD" id="cd06558">
    <property type="entry name" value="crotonase-like"/>
    <property type="match status" value="1"/>
</dbReference>
<dbReference type="Pfam" id="PF16113">
    <property type="entry name" value="ECH_2"/>
    <property type="match status" value="1"/>
</dbReference>
<dbReference type="InterPro" id="IPR045004">
    <property type="entry name" value="ECH_dom"/>
</dbReference>
<dbReference type="PANTHER" id="PTHR43176">
    <property type="entry name" value="3-HYDROXYISOBUTYRYL-COA HYDROLASE-RELATED"/>
    <property type="match status" value="1"/>
</dbReference>
<dbReference type="GO" id="GO:0003860">
    <property type="term" value="F:3-hydroxyisobutyryl-CoA hydrolase activity"/>
    <property type="evidence" value="ECO:0007669"/>
    <property type="project" value="UniProtKB-EC"/>
</dbReference>
<accession>A0AAV5RL20</accession>
<feature type="domain" description="Enoyl-CoA hydratase/isomerase" evidence="4">
    <location>
        <begin position="60"/>
        <end position="411"/>
    </location>
</feature>
<dbReference type="InterPro" id="IPR029045">
    <property type="entry name" value="ClpP/crotonase-like_dom_sf"/>
</dbReference>
<dbReference type="PANTHER" id="PTHR43176:SF3">
    <property type="entry name" value="3-HYDROXYISOBUTYRYL-COA HYDROLASE, MITOCHONDRIAL"/>
    <property type="match status" value="1"/>
</dbReference>
<comment type="caution">
    <text evidence="5">The sequence shown here is derived from an EMBL/GenBank/DDBJ whole genome shotgun (WGS) entry which is preliminary data.</text>
</comment>
<reference evidence="5 6" key="1">
    <citation type="journal article" date="2023" name="Elife">
        <title>Identification of key yeast species and microbe-microbe interactions impacting larval growth of Drosophila in the wild.</title>
        <authorList>
            <person name="Mure A."/>
            <person name="Sugiura Y."/>
            <person name="Maeda R."/>
            <person name="Honda K."/>
            <person name="Sakurai N."/>
            <person name="Takahashi Y."/>
            <person name="Watada M."/>
            <person name="Katoh T."/>
            <person name="Gotoh A."/>
            <person name="Gotoh Y."/>
            <person name="Taniguchi I."/>
            <person name="Nakamura K."/>
            <person name="Hayashi T."/>
            <person name="Katayama T."/>
            <person name="Uemura T."/>
            <person name="Hattori Y."/>
        </authorList>
    </citation>
    <scope>NUCLEOTIDE SEQUENCE [LARGE SCALE GENOMIC DNA]</scope>
    <source>
        <strain evidence="5 6">SB-73</strain>
    </source>
</reference>
<protein>
    <recommendedName>
        <fullName evidence="2">3-hydroxyisobutyryl-CoA hydrolase</fullName>
        <ecNumber evidence="2">3.1.2.4</ecNumber>
    </recommendedName>
</protein>
<dbReference type="GO" id="GO:0005739">
    <property type="term" value="C:mitochondrion"/>
    <property type="evidence" value="ECO:0007669"/>
    <property type="project" value="TreeGrafter"/>
</dbReference>
<proteinExistence type="predicted"/>
<dbReference type="NCBIfam" id="NF004127">
    <property type="entry name" value="PRK05617.1"/>
    <property type="match status" value="1"/>
</dbReference>
<evidence type="ECO:0000256" key="3">
    <source>
        <dbReference type="ARBA" id="ARBA00022801"/>
    </source>
</evidence>
<evidence type="ECO:0000256" key="2">
    <source>
        <dbReference type="ARBA" id="ARBA00011915"/>
    </source>
</evidence>
<dbReference type="Gene3D" id="3.90.226.10">
    <property type="entry name" value="2-enoyl-CoA Hydratase, Chain A, domain 1"/>
    <property type="match status" value="1"/>
</dbReference>
<organism evidence="5 6">
    <name type="scientific">Starmerella bacillaris</name>
    <name type="common">Yeast</name>
    <name type="synonym">Candida zemplinina</name>
    <dbReference type="NCBI Taxonomy" id="1247836"/>
    <lineage>
        <taxon>Eukaryota</taxon>
        <taxon>Fungi</taxon>
        <taxon>Dikarya</taxon>
        <taxon>Ascomycota</taxon>
        <taxon>Saccharomycotina</taxon>
        <taxon>Dipodascomycetes</taxon>
        <taxon>Dipodascales</taxon>
        <taxon>Trichomonascaceae</taxon>
        <taxon>Starmerella</taxon>
    </lineage>
</organism>
<comment type="catalytic activity">
    <reaction evidence="1">
        <text>3-hydroxy-2-methylpropanoyl-CoA + H2O = 3-hydroxy-2-methylpropanoate + CoA + H(+)</text>
        <dbReference type="Rhea" id="RHEA:20888"/>
        <dbReference type="ChEBI" id="CHEBI:11805"/>
        <dbReference type="ChEBI" id="CHEBI:15377"/>
        <dbReference type="ChEBI" id="CHEBI:15378"/>
        <dbReference type="ChEBI" id="CHEBI:57287"/>
        <dbReference type="ChEBI" id="CHEBI:57340"/>
        <dbReference type="EC" id="3.1.2.4"/>
    </reaction>
</comment>
<evidence type="ECO:0000313" key="5">
    <source>
        <dbReference type="EMBL" id="GMM51682.1"/>
    </source>
</evidence>
<evidence type="ECO:0000259" key="4">
    <source>
        <dbReference type="Pfam" id="PF16113"/>
    </source>
</evidence>
<dbReference type="SUPFAM" id="SSF52096">
    <property type="entry name" value="ClpP/crotonase"/>
    <property type="match status" value="1"/>
</dbReference>
<dbReference type="GO" id="GO:0006574">
    <property type="term" value="P:L-valine catabolic process"/>
    <property type="evidence" value="ECO:0007669"/>
    <property type="project" value="TreeGrafter"/>
</dbReference>
<dbReference type="EC" id="3.1.2.4" evidence="2"/>